<feature type="region of interest" description="Disordered" evidence="1">
    <location>
        <begin position="1"/>
        <end position="52"/>
    </location>
</feature>
<dbReference type="SUPFAM" id="SSF50090">
    <property type="entry name" value="Electron transport accessory proteins"/>
    <property type="match status" value="1"/>
</dbReference>
<feature type="domain" description="Nitrile hydratase beta subunit" evidence="2">
    <location>
        <begin position="25"/>
        <end position="115"/>
    </location>
</feature>
<sequence length="120" mass="13311">MTDAHPAAPDMAAPDLAAPDPAAPDMAAPDRFPPGTRVRTYRHDPPHHTRLPRYARGKRGVVVEPEGPEELADISARGRGDAPVEQIYAVRFEARDLWGEGDHHVVLDLWESYLEEDPDD</sequence>
<dbReference type="Proteomes" id="UP000265765">
    <property type="component" value="Chromosome"/>
</dbReference>
<dbReference type="Gene3D" id="2.30.30.50">
    <property type="match status" value="1"/>
</dbReference>
<reference evidence="3 4" key="1">
    <citation type="submission" date="2018-09" db="EMBL/GenBank/DDBJ databases">
        <title>Production of Trimethoprim by Streptomyces sp. 3E-1.</title>
        <authorList>
            <person name="Kang H.J."/>
            <person name="Kim S.B."/>
        </authorList>
    </citation>
    <scope>NUCLEOTIDE SEQUENCE [LARGE SCALE GENOMIC DNA]</scope>
    <source>
        <strain evidence="3 4">3E-1</strain>
    </source>
</reference>
<dbReference type="InterPro" id="IPR024690">
    <property type="entry name" value="CN_hydtase_beta_dom_C"/>
</dbReference>
<keyword evidence="3" id="KW-0456">Lyase</keyword>
<dbReference type="RefSeq" id="WP_120052110.1">
    <property type="nucleotide sequence ID" value="NZ_CP032427.1"/>
</dbReference>
<name>A0AAI8PQ95_9ACTN</name>
<dbReference type="AlphaFoldDB" id="A0AAI8PQ95"/>
<dbReference type="GO" id="GO:0018822">
    <property type="term" value="F:nitrile hydratase activity"/>
    <property type="evidence" value="ECO:0007669"/>
    <property type="project" value="UniProtKB-EC"/>
</dbReference>
<dbReference type="InterPro" id="IPR008990">
    <property type="entry name" value="Elect_transpt_acc-like_dom_sf"/>
</dbReference>
<evidence type="ECO:0000313" key="4">
    <source>
        <dbReference type="Proteomes" id="UP000265765"/>
    </source>
</evidence>
<evidence type="ECO:0000313" key="3">
    <source>
        <dbReference type="EMBL" id="AYC40911.1"/>
    </source>
</evidence>
<dbReference type="GeneID" id="91287472"/>
<organism evidence="3 4">
    <name type="scientific">Streptomyces griseorubiginosus</name>
    <dbReference type="NCBI Taxonomy" id="67304"/>
    <lineage>
        <taxon>Bacteria</taxon>
        <taxon>Bacillati</taxon>
        <taxon>Actinomycetota</taxon>
        <taxon>Actinomycetes</taxon>
        <taxon>Kitasatosporales</taxon>
        <taxon>Streptomycetaceae</taxon>
        <taxon>Streptomyces</taxon>
    </lineage>
</organism>
<evidence type="ECO:0000259" key="2">
    <source>
        <dbReference type="Pfam" id="PF02211"/>
    </source>
</evidence>
<protein>
    <submittedName>
        <fullName evidence="3">Cobalt-containing nitrile hydratase subunit beta</fullName>
        <ecNumber evidence="3">4.2.1.84</ecNumber>
    </submittedName>
</protein>
<accession>A0AAI8PQ95</accession>
<dbReference type="EMBL" id="CP032427">
    <property type="protein sequence ID" value="AYC40911.1"/>
    <property type="molecule type" value="Genomic_DNA"/>
</dbReference>
<dbReference type="Pfam" id="PF02211">
    <property type="entry name" value="NHase_beta_C"/>
    <property type="match status" value="1"/>
</dbReference>
<proteinExistence type="predicted"/>
<gene>
    <name evidence="3" type="ORF">DWG14_05186</name>
</gene>
<dbReference type="EC" id="4.2.1.84" evidence="3"/>
<feature type="compositionally biased region" description="Low complexity" evidence="1">
    <location>
        <begin position="1"/>
        <end position="30"/>
    </location>
</feature>
<dbReference type="KEGG" id="sge:DWG14_05186"/>
<evidence type="ECO:0000256" key="1">
    <source>
        <dbReference type="SAM" id="MobiDB-lite"/>
    </source>
</evidence>